<dbReference type="EMBL" id="JADLQN010000001">
    <property type="protein sequence ID" value="MBF6355038.1"/>
    <property type="molecule type" value="Genomic_DNA"/>
</dbReference>
<evidence type="ECO:0000313" key="3">
    <source>
        <dbReference type="EMBL" id="MBF6355038.1"/>
    </source>
</evidence>
<keyword evidence="1" id="KW-0238">DNA-binding</keyword>
<dbReference type="SUPFAM" id="SSF47413">
    <property type="entry name" value="lambda repressor-like DNA-binding domains"/>
    <property type="match status" value="1"/>
</dbReference>
<evidence type="ECO:0000259" key="2">
    <source>
        <dbReference type="PROSITE" id="PS50943"/>
    </source>
</evidence>
<evidence type="ECO:0000313" key="4">
    <source>
        <dbReference type="Proteomes" id="UP000707731"/>
    </source>
</evidence>
<dbReference type="SMART" id="SM00530">
    <property type="entry name" value="HTH_XRE"/>
    <property type="match status" value="1"/>
</dbReference>
<feature type="domain" description="HTH cro/C1-type" evidence="2">
    <location>
        <begin position="13"/>
        <end position="68"/>
    </location>
</feature>
<dbReference type="PROSITE" id="PS50943">
    <property type="entry name" value="HTH_CROC1"/>
    <property type="match status" value="1"/>
</dbReference>
<reference evidence="3 4" key="1">
    <citation type="submission" date="2020-10" db="EMBL/GenBank/DDBJ databases">
        <title>Identification of Nocardia species via Next-generation sequencing and recognition of intraspecies genetic diversity.</title>
        <authorList>
            <person name="Li P."/>
            <person name="Li P."/>
            <person name="Lu B."/>
        </authorList>
    </citation>
    <scope>NUCLEOTIDE SEQUENCE [LARGE SCALE GENOMIC DNA]</scope>
    <source>
        <strain evidence="3 4">BJ06-0143</strain>
    </source>
</reference>
<dbReference type="SUPFAM" id="SSF55469">
    <property type="entry name" value="FMN-dependent nitroreductase-like"/>
    <property type="match status" value="1"/>
</dbReference>
<dbReference type="InterPro" id="IPR050807">
    <property type="entry name" value="TransReg_Diox_bact_type"/>
</dbReference>
<sequence>MGEVPPNEVGRRIREIRAWRGLSLETVAGLAGISYGYLGRLERGEQALSQRRTLEALAHALRVAPSEFNGQPWETSAGQSAAAHAGLIDIEHALERCELGEDPGGSMREWPAIDADIAVAQQLREGTDYSAVCALAPKLLIELHAAYTRRPDLRREVLVGLIRCYYVLAETTKRLGARGLPIMIVKAAQACAEELESPAWLGFAVWLRGSISGSMSRSRQYARAVAAAERIAPHLDDDEVAQAYGMLNLSAALAAAVQDDRSTADTHLAEAAAVAERMDHEIGSFGRLWFGRTNVHVWRASIGIELGDGVAAVEHTAGIPVDAIPSASRRAHYYAEAARVLMAEPAYRSRGLDLLLKAETIAPLQVRGDFFVREAVADQLRTARRDAGGRNLRGLAWRLGIAPEHGAQPH</sequence>
<dbReference type="Proteomes" id="UP000707731">
    <property type="component" value="Unassembled WGS sequence"/>
</dbReference>
<dbReference type="Pfam" id="PF13560">
    <property type="entry name" value="HTH_31"/>
    <property type="match status" value="1"/>
</dbReference>
<proteinExistence type="predicted"/>
<evidence type="ECO:0000256" key="1">
    <source>
        <dbReference type="ARBA" id="ARBA00023125"/>
    </source>
</evidence>
<dbReference type="InterPro" id="IPR001387">
    <property type="entry name" value="Cro/C1-type_HTH"/>
</dbReference>
<name>A0ABS0DB25_9NOCA</name>
<dbReference type="Gene3D" id="1.10.260.40">
    <property type="entry name" value="lambda repressor-like DNA-binding domains"/>
    <property type="match status" value="1"/>
</dbReference>
<protein>
    <submittedName>
        <fullName evidence="3">Helix-turn-helix transcriptional regulator</fullName>
    </submittedName>
</protein>
<organism evidence="3 4">
    <name type="scientific">Nocardia higoensis</name>
    <dbReference type="NCBI Taxonomy" id="228599"/>
    <lineage>
        <taxon>Bacteria</taxon>
        <taxon>Bacillati</taxon>
        <taxon>Actinomycetota</taxon>
        <taxon>Actinomycetes</taxon>
        <taxon>Mycobacteriales</taxon>
        <taxon>Nocardiaceae</taxon>
        <taxon>Nocardia</taxon>
    </lineage>
</organism>
<comment type="caution">
    <text evidence="3">The sequence shown here is derived from an EMBL/GenBank/DDBJ whole genome shotgun (WGS) entry which is preliminary data.</text>
</comment>
<dbReference type="PANTHER" id="PTHR46797:SF1">
    <property type="entry name" value="METHYLPHOSPHONATE SYNTHASE"/>
    <property type="match status" value="1"/>
</dbReference>
<dbReference type="PANTHER" id="PTHR46797">
    <property type="entry name" value="HTH-TYPE TRANSCRIPTIONAL REGULATOR"/>
    <property type="match status" value="1"/>
</dbReference>
<dbReference type="InterPro" id="IPR010982">
    <property type="entry name" value="Lambda_DNA-bd_dom_sf"/>
</dbReference>
<accession>A0ABS0DB25</accession>
<dbReference type="InterPro" id="IPR000415">
    <property type="entry name" value="Nitroreductase-like"/>
</dbReference>
<dbReference type="RefSeq" id="WP_195001696.1">
    <property type="nucleotide sequence ID" value="NZ_JADLQN010000001.1"/>
</dbReference>
<dbReference type="CDD" id="cd00093">
    <property type="entry name" value="HTH_XRE"/>
    <property type="match status" value="1"/>
</dbReference>
<gene>
    <name evidence="3" type="ORF">IU449_10860</name>
</gene>
<keyword evidence="4" id="KW-1185">Reference proteome</keyword>